<sequence>MRLLAVLGGLAALLPAAAAGAGTVRIVHLEIDGDPRYEETRLARRALAQPLGRPHAGAEVAIREAQFVGKAVGVDFTLERVTGADAKPLIAAVERLHGQGVRYFLVDAPAAVVAELARAVRSRDLLLFNVSAADDALRQTQCQPNLLHTLPNHAMTADALVQYLVSRKWRSVLMLEGPLPDDHLIAEAFERSAKRFGVKIVEKKPFVLSNDPRQRDQGNVALLTAGSDHDVVFVADSDGEFARSVPYRTVRPRPVAGADGLVAVAWHWAWERNGAPQLNSRMEKQAGRRMADSDWAAWIAVKSVVESVVRTQNADFPAVVKYLKEGDVTIDGFKGNRLGFRPWDNQLRQPILLATHNAVFERAPIDGFLHPTNNMDTLGFDRRDSSCAL</sequence>
<keyword evidence="6" id="KW-1185">Reference proteome</keyword>
<comment type="similarity">
    <text evidence="1">Belongs to the leucine-binding protein family.</text>
</comment>
<dbReference type="InterPro" id="IPR022478">
    <property type="entry name" value="ABC_transptr_sub-bd_PQQ"/>
</dbReference>
<evidence type="ECO:0000256" key="3">
    <source>
        <dbReference type="SAM" id="SignalP"/>
    </source>
</evidence>
<dbReference type="Gene3D" id="3.40.50.2300">
    <property type="match status" value="4"/>
</dbReference>
<feature type="domain" description="Leucine-binding protein" evidence="4">
    <location>
        <begin position="56"/>
        <end position="239"/>
    </location>
</feature>
<dbReference type="CDD" id="cd06268">
    <property type="entry name" value="PBP1_ABC_transporter_LIVBP-like"/>
    <property type="match status" value="1"/>
</dbReference>
<keyword evidence="2 3" id="KW-0732">Signal</keyword>
<reference evidence="5 6" key="1">
    <citation type="submission" date="2019-12" db="EMBL/GenBank/DDBJ databases">
        <title>Comparative genomics gives insights into the taxonomy of the Azoarcus-Aromatoleum group and reveals separate origins of nif in the plant-associated Azoarcus and non-plant-associated Aromatoleum sub-groups.</title>
        <authorList>
            <person name="Lafos M."/>
            <person name="Maluk M."/>
            <person name="Batista M."/>
            <person name="Junghare M."/>
            <person name="Carmona M."/>
            <person name="Faoro H."/>
            <person name="Cruz L.M."/>
            <person name="Battistoni F."/>
            <person name="De Souza E."/>
            <person name="Pedrosa F."/>
            <person name="Chen W.-M."/>
            <person name="Poole P.S."/>
            <person name="Dixon R.A."/>
            <person name="James E.K."/>
        </authorList>
    </citation>
    <scope>NUCLEOTIDE SEQUENCE [LARGE SCALE GENOMIC DNA]</scope>
    <source>
        <strain evidence="5 6">22Lin</strain>
    </source>
</reference>
<protein>
    <submittedName>
        <fullName evidence="5">ABC transporter substrate-binding protein</fullName>
    </submittedName>
</protein>
<comment type="caution">
    <text evidence="5">The sequence shown here is derived from an EMBL/GenBank/DDBJ whole genome shotgun (WGS) entry which is preliminary data.</text>
</comment>
<gene>
    <name evidence="5" type="ORF">GPA25_05350</name>
</gene>
<dbReference type="InterPro" id="IPR028082">
    <property type="entry name" value="Peripla_BP_I"/>
</dbReference>
<dbReference type="RefSeq" id="WP_169259394.1">
    <property type="nucleotide sequence ID" value="NZ_WTVQ01000006.1"/>
</dbReference>
<evidence type="ECO:0000256" key="1">
    <source>
        <dbReference type="ARBA" id="ARBA00010062"/>
    </source>
</evidence>
<dbReference type="PANTHER" id="PTHR30483:SF6">
    <property type="entry name" value="PERIPLASMIC BINDING PROTEIN OF ABC TRANSPORTER FOR NATURAL AMINO ACIDS"/>
    <property type="match status" value="1"/>
</dbReference>
<feature type="signal peptide" evidence="3">
    <location>
        <begin position="1"/>
        <end position="21"/>
    </location>
</feature>
<dbReference type="InterPro" id="IPR051010">
    <property type="entry name" value="BCAA_transport"/>
</dbReference>
<dbReference type="Pfam" id="PF13458">
    <property type="entry name" value="Peripla_BP_6"/>
    <property type="match status" value="1"/>
</dbReference>
<evidence type="ECO:0000259" key="4">
    <source>
        <dbReference type="Pfam" id="PF13458"/>
    </source>
</evidence>
<organism evidence="5 6">
    <name type="scientific">Aromatoleum diolicum</name>
    <dbReference type="NCBI Taxonomy" id="75796"/>
    <lineage>
        <taxon>Bacteria</taxon>
        <taxon>Pseudomonadati</taxon>
        <taxon>Pseudomonadota</taxon>
        <taxon>Betaproteobacteria</taxon>
        <taxon>Rhodocyclales</taxon>
        <taxon>Rhodocyclaceae</taxon>
        <taxon>Aromatoleum</taxon>
    </lineage>
</organism>
<dbReference type="InterPro" id="IPR028081">
    <property type="entry name" value="Leu-bd"/>
</dbReference>
<evidence type="ECO:0000313" key="6">
    <source>
        <dbReference type="Proteomes" id="UP000648984"/>
    </source>
</evidence>
<dbReference type="EMBL" id="WTVQ01000006">
    <property type="protein sequence ID" value="NMG74179.1"/>
    <property type="molecule type" value="Genomic_DNA"/>
</dbReference>
<accession>A0ABX1Q745</accession>
<name>A0ABX1Q745_9RHOO</name>
<feature type="chain" id="PRO_5046285279" evidence="3">
    <location>
        <begin position="22"/>
        <end position="389"/>
    </location>
</feature>
<dbReference type="NCBIfam" id="TIGR03863">
    <property type="entry name" value="PQQ_ABC_bind"/>
    <property type="match status" value="1"/>
</dbReference>
<dbReference type="PANTHER" id="PTHR30483">
    <property type="entry name" value="LEUCINE-SPECIFIC-BINDING PROTEIN"/>
    <property type="match status" value="1"/>
</dbReference>
<dbReference type="SUPFAM" id="SSF53822">
    <property type="entry name" value="Periplasmic binding protein-like I"/>
    <property type="match status" value="1"/>
</dbReference>
<evidence type="ECO:0000256" key="2">
    <source>
        <dbReference type="ARBA" id="ARBA00022729"/>
    </source>
</evidence>
<evidence type="ECO:0000313" key="5">
    <source>
        <dbReference type="EMBL" id="NMG74179.1"/>
    </source>
</evidence>
<dbReference type="Proteomes" id="UP000648984">
    <property type="component" value="Unassembled WGS sequence"/>
</dbReference>
<proteinExistence type="inferred from homology"/>